<evidence type="ECO:0000256" key="3">
    <source>
        <dbReference type="ARBA" id="ARBA00023002"/>
    </source>
</evidence>
<dbReference type="InterPro" id="IPR021863">
    <property type="entry name" value="FAS_N"/>
</dbReference>
<keyword evidence="8" id="KW-1185">Reference proteome</keyword>
<evidence type="ECO:0000313" key="7">
    <source>
        <dbReference type="EMBL" id="KAF0908524.1"/>
    </source>
</evidence>
<protein>
    <recommendedName>
        <fullName evidence="6">Fatty acid desaturase N-terminal domain-containing protein</fullName>
    </recommendedName>
</protein>
<comment type="similarity">
    <text evidence="2">Belongs to the fatty acid desaturase type 1 family.</text>
</comment>
<dbReference type="Proteomes" id="UP000479710">
    <property type="component" value="Unassembled WGS sequence"/>
</dbReference>
<dbReference type="OrthoDB" id="1461976at2759"/>
<organism evidence="7 8">
    <name type="scientific">Oryza meyeriana var. granulata</name>
    <dbReference type="NCBI Taxonomy" id="110450"/>
    <lineage>
        <taxon>Eukaryota</taxon>
        <taxon>Viridiplantae</taxon>
        <taxon>Streptophyta</taxon>
        <taxon>Embryophyta</taxon>
        <taxon>Tracheophyta</taxon>
        <taxon>Spermatophyta</taxon>
        <taxon>Magnoliopsida</taxon>
        <taxon>Liliopsida</taxon>
        <taxon>Poales</taxon>
        <taxon>Poaceae</taxon>
        <taxon>BOP clade</taxon>
        <taxon>Oryzoideae</taxon>
        <taxon>Oryzeae</taxon>
        <taxon>Oryzinae</taxon>
        <taxon>Oryza</taxon>
        <taxon>Oryza meyeriana</taxon>
    </lineage>
</organism>
<keyword evidence="5" id="KW-1133">Transmembrane helix</keyword>
<feature type="region of interest" description="Disordered" evidence="4">
    <location>
        <begin position="1"/>
        <end position="34"/>
    </location>
</feature>
<sequence length="95" mass="10469">MGTSDQTTVKEGKKQQLPRRAGSSAAMQRSPVAKPPITLGDVKKAIPPHCFDCSMIKSFFYLVHDLAIAMGLLYFALVGILALTSILWFIAWPLY</sequence>
<dbReference type="InterPro" id="IPR012171">
    <property type="entry name" value="Fatty_acid_desaturase"/>
</dbReference>
<comment type="subcellular location">
    <subcellularLocation>
        <location evidence="1">Membrane</location>
    </subcellularLocation>
</comment>
<evidence type="ECO:0000256" key="2">
    <source>
        <dbReference type="ARBA" id="ARBA00009295"/>
    </source>
</evidence>
<gene>
    <name evidence="7" type="ORF">E2562_025884</name>
</gene>
<evidence type="ECO:0000256" key="1">
    <source>
        <dbReference type="ARBA" id="ARBA00004370"/>
    </source>
</evidence>
<keyword evidence="5" id="KW-0812">Transmembrane</keyword>
<dbReference type="Pfam" id="PF11960">
    <property type="entry name" value="DUF3474"/>
    <property type="match status" value="1"/>
</dbReference>
<dbReference type="GO" id="GO:0016717">
    <property type="term" value="F:oxidoreductase activity, acting on paired donors, with oxidation of a pair of donors resulting in the reduction of molecular oxygen to two molecules of water"/>
    <property type="evidence" value="ECO:0007669"/>
    <property type="project" value="InterPro"/>
</dbReference>
<keyword evidence="5" id="KW-0472">Membrane</keyword>
<accession>A0A6G1D8Q7</accession>
<dbReference type="PANTHER" id="PTHR32100">
    <property type="entry name" value="OMEGA-6 FATTY ACID DESATURASE, CHLOROPLASTIC"/>
    <property type="match status" value="1"/>
</dbReference>
<comment type="caution">
    <text evidence="7">The sequence shown here is derived from an EMBL/GenBank/DDBJ whole genome shotgun (WGS) entry which is preliminary data.</text>
</comment>
<dbReference type="EMBL" id="SPHZ02000007">
    <property type="protein sequence ID" value="KAF0908524.1"/>
    <property type="molecule type" value="Genomic_DNA"/>
</dbReference>
<feature type="transmembrane region" description="Helical" evidence="5">
    <location>
        <begin position="66"/>
        <end position="91"/>
    </location>
</feature>
<proteinExistence type="inferred from homology"/>
<evidence type="ECO:0000256" key="4">
    <source>
        <dbReference type="SAM" id="MobiDB-lite"/>
    </source>
</evidence>
<dbReference type="GO" id="GO:0016020">
    <property type="term" value="C:membrane"/>
    <property type="evidence" value="ECO:0007669"/>
    <property type="project" value="UniProtKB-SubCell"/>
</dbReference>
<reference evidence="7 8" key="1">
    <citation type="submission" date="2019-11" db="EMBL/GenBank/DDBJ databases">
        <title>Whole genome sequence of Oryza granulata.</title>
        <authorList>
            <person name="Li W."/>
        </authorList>
    </citation>
    <scope>NUCLEOTIDE SEQUENCE [LARGE SCALE GENOMIC DNA]</scope>
    <source>
        <strain evidence="8">cv. Menghai</strain>
        <tissue evidence="7">Leaf</tissue>
    </source>
</reference>
<name>A0A6G1D8Q7_9ORYZ</name>
<evidence type="ECO:0000256" key="5">
    <source>
        <dbReference type="SAM" id="Phobius"/>
    </source>
</evidence>
<dbReference type="AlphaFoldDB" id="A0A6G1D8Q7"/>
<evidence type="ECO:0000259" key="6">
    <source>
        <dbReference type="Pfam" id="PF11960"/>
    </source>
</evidence>
<keyword evidence="3" id="KW-0560">Oxidoreductase</keyword>
<feature type="domain" description="Fatty acid desaturase N-terminal" evidence="6">
    <location>
        <begin position="19"/>
        <end position="72"/>
    </location>
</feature>
<evidence type="ECO:0000313" key="8">
    <source>
        <dbReference type="Proteomes" id="UP000479710"/>
    </source>
</evidence>